<dbReference type="InterPro" id="IPR005119">
    <property type="entry name" value="LysR_subst-bd"/>
</dbReference>
<dbReference type="EMBL" id="MXAL01000010">
    <property type="protein sequence ID" value="OWF32389.1"/>
    <property type="molecule type" value="Genomic_DNA"/>
</dbReference>
<evidence type="ECO:0000259" key="5">
    <source>
        <dbReference type="PROSITE" id="PS50931"/>
    </source>
</evidence>
<evidence type="ECO:0000256" key="1">
    <source>
        <dbReference type="ARBA" id="ARBA00009437"/>
    </source>
</evidence>
<dbReference type="InterPro" id="IPR000847">
    <property type="entry name" value="LysR_HTH_N"/>
</dbReference>
<dbReference type="SUPFAM" id="SSF46785">
    <property type="entry name" value="Winged helix' DNA-binding domain"/>
    <property type="match status" value="1"/>
</dbReference>
<dbReference type="Pfam" id="PF03466">
    <property type="entry name" value="LysR_substrate"/>
    <property type="match status" value="1"/>
</dbReference>
<evidence type="ECO:0000313" key="6">
    <source>
        <dbReference type="EMBL" id="OWF32389.1"/>
    </source>
</evidence>
<dbReference type="Gene3D" id="3.40.190.290">
    <property type="match status" value="1"/>
</dbReference>
<organism evidence="6 7">
    <name type="scientific">Companilactobacillus kimchii</name>
    <dbReference type="NCBI Taxonomy" id="2801452"/>
    <lineage>
        <taxon>Bacteria</taxon>
        <taxon>Bacillati</taxon>
        <taxon>Bacillota</taxon>
        <taxon>Bacilli</taxon>
        <taxon>Lactobacillales</taxon>
        <taxon>Lactobacillaceae</taxon>
        <taxon>Companilactobacillus</taxon>
    </lineage>
</organism>
<dbReference type="PANTHER" id="PTHR30419:SF25">
    <property type="entry name" value="HTH-TYPE TRANSCRIPTIONAL REGULATOR YTLI"/>
    <property type="match status" value="1"/>
</dbReference>
<dbReference type="Pfam" id="PF00126">
    <property type="entry name" value="HTH_1"/>
    <property type="match status" value="1"/>
</dbReference>
<evidence type="ECO:0000313" key="7">
    <source>
        <dbReference type="Proteomes" id="UP000196649"/>
    </source>
</evidence>
<dbReference type="GO" id="GO:0005829">
    <property type="term" value="C:cytosol"/>
    <property type="evidence" value="ECO:0007669"/>
    <property type="project" value="TreeGrafter"/>
</dbReference>
<dbReference type="InterPro" id="IPR050950">
    <property type="entry name" value="HTH-type_LysR_regulators"/>
</dbReference>
<feature type="domain" description="HTH lysR-type" evidence="5">
    <location>
        <begin position="5"/>
        <end position="62"/>
    </location>
</feature>
<dbReference type="Gene3D" id="1.10.10.10">
    <property type="entry name" value="Winged helix-like DNA-binding domain superfamily/Winged helix DNA-binding domain"/>
    <property type="match status" value="1"/>
</dbReference>
<keyword evidence="4" id="KW-0804">Transcription</keyword>
<protein>
    <submittedName>
        <fullName evidence="6">HTH-type transcriptional regulator BlaA</fullName>
    </submittedName>
</protein>
<dbReference type="Proteomes" id="UP000196649">
    <property type="component" value="Unassembled WGS sequence"/>
</dbReference>
<keyword evidence="3" id="KW-0238">DNA-binding</keyword>
<evidence type="ECO:0000256" key="2">
    <source>
        <dbReference type="ARBA" id="ARBA00023015"/>
    </source>
</evidence>
<dbReference type="CDD" id="cd05466">
    <property type="entry name" value="PBP2_LTTR_substrate"/>
    <property type="match status" value="1"/>
</dbReference>
<dbReference type="InterPro" id="IPR036388">
    <property type="entry name" value="WH-like_DNA-bd_sf"/>
</dbReference>
<evidence type="ECO:0000256" key="4">
    <source>
        <dbReference type="ARBA" id="ARBA00023163"/>
    </source>
</evidence>
<proteinExistence type="inferred from homology"/>
<reference evidence="6 7" key="1">
    <citation type="submission" date="2017-03" db="EMBL/GenBank/DDBJ databases">
        <title>Genome sequence of Lactobacillus kimchii KACC 12383.</title>
        <authorList>
            <person name="Chun J."/>
        </authorList>
    </citation>
    <scope>NUCLEOTIDE SEQUENCE [LARGE SCALE GENOMIC DNA]</scope>
    <source>
        <strain evidence="6 7">KACC 12383</strain>
    </source>
</reference>
<gene>
    <name evidence="6" type="ORF">LKACC12383_02175</name>
</gene>
<dbReference type="PROSITE" id="PS50931">
    <property type="entry name" value="HTH_LYSR"/>
    <property type="match status" value="1"/>
</dbReference>
<dbReference type="AlphaFoldDB" id="A0A210P7C7"/>
<comment type="caution">
    <text evidence="6">The sequence shown here is derived from an EMBL/GenBank/DDBJ whole genome shotgun (WGS) entry which is preliminary data.</text>
</comment>
<dbReference type="PANTHER" id="PTHR30419">
    <property type="entry name" value="HTH-TYPE TRANSCRIPTIONAL REGULATOR YBHD"/>
    <property type="match status" value="1"/>
</dbReference>
<comment type="similarity">
    <text evidence="1">Belongs to the LysR transcriptional regulatory family.</text>
</comment>
<accession>A0A210P7C7</accession>
<dbReference type="GO" id="GO:0003677">
    <property type="term" value="F:DNA binding"/>
    <property type="evidence" value="ECO:0007669"/>
    <property type="project" value="UniProtKB-KW"/>
</dbReference>
<sequence>MPKTDSLNMLRFLDTLLKHGNYTKAAKDLYISQPYLTQTIQNAEKELGIEIINRKSSPLQLTDAGRIYYQYLNSLETEKSNFQRRILKYSSPNKTVIHLGVLSSLGTYLLPLFMKKYLSTHPDVKIELHEDIPETNEKKLLNGDIDFLLGQNPETISPKLTVYNRGTHGYFAIIPKNSQFFQEGKKSLEPNSISIKNLLKEKLVLTTHGSAIRRQVDYLLEKYKVNSNIVLESSNIFTTAKLATSGLDVTLLPESVYITPNSDEYNIYPLPQSIISLDYFIAYQADRTLNQAEQDLVDSFLNSIQERINQDPTLL</sequence>
<dbReference type="GO" id="GO:0003700">
    <property type="term" value="F:DNA-binding transcription factor activity"/>
    <property type="evidence" value="ECO:0007669"/>
    <property type="project" value="InterPro"/>
</dbReference>
<dbReference type="SUPFAM" id="SSF53850">
    <property type="entry name" value="Periplasmic binding protein-like II"/>
    <property type="match status" value="1"/>
</dbReference>
<name>A0A210P7C7_9LACO</name>
<dbReference type="InterPro" id="IPR036390">
    <property type="entry name" value="WH_DNA-bd_sf"/>
</dbReference>
<keyword evidence="2" id="KW-0805">Transcription regulation</keyword>
<dbReference type="RefSeq" id="WP_054643040.1">
    <property type="nucleotide sequence ID" value="NZ_LNUB01000001.1"/>
</dbReference>
<evidence type="ECO:0000256" key="3">
    <source>
        <dbReference type="ARBA" id="ARBA00023125"/>
    </source>
</evidence>